<evidence type="ECO:0000313" key="3">
    <source>
        <dbReference type="Proteomes" id="UP000005017"/>
    </source>
</evidence>
<evidence type="ECO:0000313" key="2">
    <source>
        <dbReference type="EMBL" id="EFC06510.1"/>
    </source>
</evidence>
<feature type="signal peptide" evidence="1">
    <location>
        <begin position="1"/>
        <end position="24"/>
    </location>
</feature>
<dbReference type="RefSeq" id="WP_006626372.1">
    <property type="nucleotide sequence ID" value="NZ_ADFR01000001.1"/>
</dbReference>
<protein>
    <recommendedName>
        <fullName evidence="4">Lipoprotein</fullName>
    </recommendedName>
</protein>
<reference evidence="3" key="1">
    <citation type="submission" date="2009-12" db="EMBL/GenBank/DDBJ databases">
        <title>Sequence of Clostridiales genomosp. BVAB3 str. UPII9-5.</title>
        <authorList>
            <person name="Madupu R."/>
            <person name="Durkin A.S."/>
            <person name="Torralba M."/>
            <person name="Methe B."/>
            <person name="Sutton G.G."/>
            <person name="Strausberg R.L."/>
            <person name="Nelson K.E."/>
        </authorList>
    </citation>
    <scope>NUCLEOTIDE SEQUENCE [LARGE SCALE GENOMIC DNA]</scope>
    <source>
        <strain evidence="3">W1219</strain>
    </source>
</reference>
<keyword evidence="3" id="KW-1185">Reference proteome</keyword>
<name>D2MLV1_9FIRM</name>
<dbReference type="OrthoDB" id="9760293at2"/>
<dbReference type="EMBL" id="ADFR01000001">
    <property type="protein sequence ID" value="EFC06510.1"/>
    <property type="molecule type" value="Genomic_DNA"/>
</dbReference>
<keyword evidence="1" id="KW-0732">Signal</keyword>
<organism evidence="2 3">
    <name type="scientific">Bulleidia extructa W1219</name>
    <dbReference type="NCBI Taxonomy" id="679192"/>
    <lineage>
        <taxon>Bacteria</taxon>
        <taxon>Bacillati</taxon>
        <taxon>Bacillota</taxon>
        <taxon>Erysipelotrichia</taxon>
        <taxon>Erysipelotrichales</taxon>
        <taxon>Erysipelotrichaceae</taxon>
        <taxon>Bulleidia</taxon>
    </lineage>
</organism>
<accession>D2MLV1</accession>
<sequence length="170" mass="19608">MTLIKNKLLLSLFALLLCACSTPKKETKQDTLSHETLDTFIHKYTFHINQNSKYKKYQLIYYEMENEKTGFVEKSNHSFPIKENSHFLVFPTDDHLHIIVSEKGTGQTYKLIRQKKIDSSFGIGEAVQLKEGDIPILVDVEHMSSIQSDVTKNWKTFKGRGKILVLRLSS</sequence>
<evidence type="ECO:0008006" key="4">
    <source>
        <dbReference type="Google" id="ProtNLM"/>
    </source>
</evidence>
<dbReference type="PROSITE" id="PS51257">
    <property type="entry name" value="PROKAR_LIPOPROTEIN"/>
    <property type="match status" value="1"/>
</dbReference>
<proteinExistence type="predicted"/>
<gene>
    <name evidence="2" type="ORF">HMPREF9013_1456</name>
</gene>
<feature type="chain" id="PRO_5038725433" description="Lipoprotein" evidence="1">
    <location>
        <begin position="25"/>
        <end position="170"/>
    </location>
</feature>
<comment type="caution">
    <text evidence="2">The sequence shown here is derived from an EMBL/GenBank/DDBJ whole genome shotgun (WGS) entry which is preliminary data.</text>
</comment>
<dbReference type="AlphaFoldDB" id="D2MLV1"/>
<dbReference type="Proteomes" id="UP000005017">
    <property type="component" value="Unassembled WGS sequence"/>
</dbReference>
<evidence type="ECO:0000256" key="1">
    <source>
        <dbReference type="SAM" id="SignalP"/>
    </source>
</evidence>